<dbReference type="EMBL" id="AGNK02002195">
    <property type="status" value="NOT_ANNOTATED_CDS"/>
    <property type="molecule type" value="Genomic_DNA"/>
</dbReference>
<dbReference type="AlphaFoldDB" id="K3Y0B6"/>
<keyword evidence="2" id="KW-1185">Reference proteome</keyword>
<dbReference type="HOGENOM" id="CLU_2363653_0_0_1"/>
<organism evidence="1 2">
    <name type="scientific">Setaria italica</name>
    <name type="common">Foxtail millet</name>
    <name type="synonym">Panicum italicum</name>
    <dbReference type="NCBI Taxonomy" id="4555"/>
    <lineage>
        <taxon>Eukaryota</taxon>
        <taxon>Viridiplantae</taxon>
        <taxon>Streptophyta</taxon>
        <taxon>Embryophyta</taxon>
        <taxon>Tracheophyta</taxon>
        <taxon>Spermatophyta</taxon>
        <taxon>Magnoliopsida</taxon>
        <taxon>Liliopsida</taxon>
        <taxon>Poales</taxon>
        <taxon>Poaceae</taxon>
        <taxon>PACMAD clade</taxon>
        <taxon>Panicoideae</taxon>
        <taxon>Panicodae</taxon>
        <taxon>Paniceae</taxon>
        <taxon>Cenchrinae</taxon>
        <taxon>Setaria</taxon>
    </lineage>
</organism>
<sequence length="96" mass="10981">MIGSFYMFVGKVPFSCLKVYIPFPCFIPKFICGDVFYCTCSRKSFIQCGKFKEVSVGGKDQAALEKKRIKQLLDFTSLTIYLLGKQCCTNYELQTK</sequence>
<reference evidence="2" key="1">
    <citation type="journal article" date="2012" name="Nat. Biotechnol.">
        <title>Reference genome sequence of the model plant Setaria.</title>
        <authorList>
            <person name="Bennetzen J.L."/>
            <person name="Schmutz J."/>
            <person name="Wang H."/>
            <person name="Percifield R."/>
            <person name="Hawkins J."/>
            <person name="Pontaroli A.C."/>
            <person name="Estep M."/>
            <person name="Feng L."/>
            <person name="Vaughn J.N."/>
            <person name="Grimwood J."/>
            <person name="Jenkins J."/>
            <person name="Barry K."/>
            <person name="Lindquist E."/>
            <person name="Hellsten U."/>
            <person name="Deshpande S."/>
            <person name="Wang X."/>
            <person name="Wu X."/>
            <person name="Mitros T."/>
            <person name="Triplett J."/>
            <person name="Yang X."/>
            <person name="Ye C.Y."/>
            <person name="Mauro-Herrera M."/>
            <person name="Wang L."/>
            <person name="Li P."/>
            <person name="Sharma M."/>
            <person name="Sharma R."/>
            <person name="Ronald P.C."/>
            <person name="Panaud O."/>
            <person name="Kellogg E.A."/>
            <person name="Brutnell T.P."/>
            <person name="Doust A.N."/>
            <person name="Tuskan G.A."/>
            <person name="Rokhsar D."/>
            <person name="Devos K.M."/>
        </authorList>
    </citation>
    <scope>NUCLEOTIDE SEQUENCE [LARGE SCALE GENOMIC DNA]</scope>
    <source>
        <strain evidence="2">cv. Yugu1</strain>
    </source>
</reference>
<proteinExistence type="predicted"/>
<evidence type="ECO:0000313" key="2">
    <source>
        <dbReference type="Proteomes" id="UP000004995"/>
    </source>
</evidence>
<name>K3Y0B6_SETIT</name>
<reference evidence="1" key="2">
    <citation type="submission" date="2018-08" db="UniProtKB">
        <authorList>
            <consortium name="EnsemblPlants"/>
        </authorList>
    </citation>
    <scope>IDENTIFICATION</scope>
    <source>
        <strain evidence="1">Yugu1</strain>
    </source>
</reference>
<accession>K3Y0B6</accession>
<evidence type="ECO:0000313" key="1">
    <source>
        <dbReference type="EnsemblPlants" id="KQL09269"/>
    </source>
</evidence>
<dbReference type="Gramene" id="KQL09269">
    <property type="protein sequence ID" value="KQL09269"/>
    <property type="gene ID" value="SETIT_007627mg"/>
</dbReference>
<dbReference type="EnsemblPlants" id="KQL09269">
    <property type="protein sequence ID" value="KQL09269"/>
    <property type="gene ID" value="SETIT_007627mg"/>
</dbReference>
<dbReference type="InParanoid" id="K3Y0B6"/>
<dbReference type="Proteomes" id="UP000004995">
    <property type="component" value="Unassembled WGS sequence"/>
</dbReference>
<protein>
    <submittedName>
        <fullName evidence="1">Uncharacterized protein</fullName>
    </submittedName>
</protein>